<comment type="caution">
    <text evidence="1">The sequence shown here is derived from an EMBL/GenBank/DDBJ whole genome shotgun (WGS) entry which is preliminary data.</text>
</comment>
<dbReference type="Proteomes" id="UP000253099">
    <property type="component" value="Unassembled WGS sequence"/>
</dbReference>
<evidence type="ECO:0000313" key="2">
    <source>
        <dbReference type="Proteomes" id="UP000253099"/>
    </source>
</evidence>
<keyword evidence="2" id="KW-1185">Reference proteome</keyword>
<dbReference type="AlphaFoldDB" id="A0A366MCM0"/>
<evidence type="ECO:0000313" key="1">
    <source>
        <dbReference type="EMBL" id="RBQ23988.1"/>
    </source>
</evidence>
<gene>
    <name evidence="1" type="ORF">ALNOE001_05360</name>
</gene>
<name>A0A366MCM0_9EURY</name>
<accession>A0A366MCM0</accession>
<proteinExistence type="predicted"/>
<dbReference type="EMBL" id="NIZT01000012">
    <property type="protein sequence ID" value="RBQ23988.1"/>
    <property type="molecule type" value="Genomic_DNA"/>
</dbReference>
<dbReference type="SUPFAM" id="SSF53335">
    <property type="entry name" value="S-adenosyl-L-methionine-dependent methyltransferases"/>
    <property type="match status" value="1"/>
</dbReference>
<reference evidence="1 2" key="1">
    <citation type="submission" date="2018-06" db="EMBL/GenBank/DDBJ databases">
        <title>Genomic insight into two independent archaeal endosymbiosis events.</title>
        <authorList>
            <person name="Lind A.E."/>
            <person name="Lewis W.H."/>
            <person name="Spang A."/>
            <person name="Guy L."/>
            <person name="Embley M.T."/>
            <person name="Ettema T.J.G."/>
        </authorList>
    </citation>
    <scope>NUCLEOTIDE SEQUENCE [LARGE SCALE GENOMIC DNA]</scope>
    <source>
        <strain evidence="1">NOE</strain>
    </source>
</reference>
<dbReference type="InterPro" id="IPR029063">
    <property type="entry name" value="SAM-dependent_MTases_sf"/>
</dbReference>
<sequence length="56" mass="6377">MTNNIKSYSKLAKFYSEEFEECSPFNSYYERPGMLNLIGDVKEKYILDVGCAAGLV</sequence>
<organism evidence="1 2">
    <name type="scientific">Candidatus Methanobinarius endosymbioticus</name>
    <dbReference type="NCBI Taxonomy" id="2006182"/>
    <lineage>
        <taxon>Archaea</taxon>
        <taxon>Methanobacteriati</taxon>
        <taxon>Methanobacteriota</taxon>
        <taxon>Methanomada group</taxon>
        <taxon>Methanobacteria</taxon>
        <taxon>Methanobacteriales</taxon>
        <taxon>Methanobacteriaceae</taxon>
        <taxon>Candidatus Methanobinarius</taxon>
    </lineage>
</organism>
<protein>
    <submittedName>
        <fullName evidence="1">Uncharacterized protein</fullName>
    </submittedName>
</protein>